<dbReference type="InterPro" id="IPR004881">
    <property type="entry name" value="Ribosome_biogen_GTPase_RsgA"/>
</dbReference>
<organism evidence="6 7">
    <name type="scientific">Tepidiphilus baoligensis</name>
    <dbReference type="NCBI Taxonomy" id="2698687"/>
    <lineage>
        <taxon>Bacteria</taxon>
        <taxon>Pseudomonadati</taxon>
        <taxon>Pseudomonadota</taxon>
        <taxon>Hydrogenophilia</taxon>
        <taxon>Hydrogenophilales</taxon>
        <taxon>Hydrogenophilaceae</taxon>
        <taxon>Tepidiphilus</taxon>
    </lineage>
</organism>
<sequence length="302" mass="33441">MDESFLATVVAAHGRSYELAREIPWHEPPWHAVTRGKRHDYACGDVVEARATAPGQAVIERHRPRSSLFWRADGVRQKLIAANVDHVVIVTAVEPPFSPELVTRCLVAAEHQGIEASIVLNKCDLADGLDAARAQLEPFRAAGYRVLELSAKRDVSPLEPHLARRKSLLVGQSGMGKSTLVNALVPEARARTGEISRALDAGRHTTTDARLYPYREGWLIDSPGLQTFGLAHVPLEALDACFPELRPALGECRFRDCRHDAEPGCALRALAEHGAISAERWQHYRRIRTELEALTRRSRAGK</sequence>
<keyword evidence="2 3" id="KW-0342">GTP-binding</keyword>
<dbReference type="PANTHER" id="PTHR32120:SF11">
    <property type="entry name" value="SMALL RIBOSOMAL SUBUNIT BIOGENESIS GTPASE RSGA 1, MITOCHONDRIAL-RELATED"/>
    <property type="match status" value="1"/>
</dbReference>
<comment type="similarity">
    <text evidence="3">Belongs to the TRAFAC class YlqF/YawG GTPase family. RsgA subfamily.</text>
</comment>
<comment type="cofactor">
    <cofactor evidence="3">
        <name>Zn(2+)</name>
        <dbReference type="ChEBI" id="CHEBI:29105"/>
    </cofactor>
    <text evidence="3">Binds 1 zinc ion per subunit.</text>
</comment>
<accession>A0ABX1QIR8</accession>
<dbReference type="EMBL" id="JAAAUB010000001">
    <property type="protein sequence ID" value="NMH15857.1"/>
    <property type="molecule type" value="Genomic_DNA"/>
</dbReference>
<comment type="function">
    <text evidence="3">One of several proteins that assist in the late maturation steps of the functional core of the 30S ribosomal subunit. Helps release RbfA from mature subunits. May play a role in the assembly of ribosomal proteins into the subunit. Circularly permuted GTPase that catalyzes slow GTP hydrolysis, GTPase activity is stimulated by the 30S ribosomal subunit.</text>
</comment>
<feature type="binding site" evidence="3">
    <location>
        <position position="265"/>
    </location>
    <ligand>
        <name>Zn(2+)</name>
        <dbReference type="ChEBI" id="CHEBI:29105"/>
    </ligand>
</feature>
<evidence type="ECO:0000256" key="3">
    <source>
        <dbReference type="HAMAP-Rule" id="MF_01820"/>
    </source>
</evidence>
<evidence type="ECO:0000256" key="1">
    <source>
        <dbReference type="ARBA" id="ARBA00022741"/>
    </source>
</evidence>
<comment type="caution">
    <text evidence="6">The sequence shown here is derived from an EMBL/GenBank/DDBJ whole genome shotgun (WGS) entry which is preliminary data.</text>
</comment>
<dbReference type="PROSITE" id="PS50936">
    <property type="entry name" value="ENGC_GTPASE"/>
    <property type="match status" value="1"/>
</dbReference>
<keyword evidence="3" id="KW-0690">Ribosome biogenesis</keyword>
<feature type="binding site" evidence="3">
    <location>
        <begin position="171"/>
        <end position="179"/>
    </location>
    <ligand>
        <name>GTP</name>
        <dbReference type="ChEBI" id="CHEBI:37565"/>
    </ligand>
</feature>
<keyword evidence="7" id="KW-1185">Reference proteome</keyword>
<proteinExistence type="inferred from homology"/>
<keyword evidence="3" id="KW-0378">Hydrolase</keyword>
<evidence type="ECO:0000256" key="2">
    <source>
        <dbReference type="ARBA" id="ARBA00023134"/>
    </source>
</evidence>
<evidence type="ECO:0000313" key="6">
    <source>
        <dbReference type="EMBL" id="NMH15857.1"/>
    </source>
</evidence>
<evidence type="ECO:0000313" key="7">
    <source>
        <dbReference type="Proteomes" id="UP000669605"/>
    </source>
</evidence>
<keyword evidence="3" id="KW-0694">RNA-binding</keyword>
<feature type="domain" description="EngC GTPase" evidence="4">
    <location>
        <begin position="82"/>
        <end position="226"/>
    </location>
</feature>
<dbReference type="PANTHER" id="PTHR32120">
    <property type="entry name" value="SMALL RIBOSOMAL SUBUNIT BIOGENESIS GTPASE RSGA"/>
    <property type="match status" value="1"/>
</dbReference>
<dbReference type="SUPFAM" id="SSF52540">
    <property type="entry name" value="P-loop containing nucleoside triphosphate hydrolases"/>
    <property type="match status" value="1"/>
</dbReference>
<gene>
    <name evidence="3 6" type="primary">rsgA</name>
    <name evidence="6" type="ORF">GV368_01770</name>
</gene>
<feature type="binding site" evidence="3">
    <location>
        <position position="257"/>
    </location>
    <ligand>
        <name>Zn(2+)</name>
        <dbReference type="ChEBI" id="CHEBI:29105"/>
    </ligand>
</feature>
<dbReference type="Pfam" id="PF03193">
    <property type="entry name" value="RsgA_GTPase"/>
    <property type="match status" value="1"/>
</dbReference>
<keyword evidence="3" id="KW-0862">Zinc</keyword>
<feature type="binding site" evidence="3">
    <location>
        <position position="259"/>
    </location>
    <ligand>
        <name>Zn(2+)</name>
        <dbReference type="ChEBI" id="CHEBI:29105"/>
    </ligand>
</feature>
<evidence type="ECO:0000259" key="5">
    <source>
        <dbReference type="PROSITE" id="PS51721"/>
    </source>
</evidence>
<dbReference type="Gene3D" id="1.10.40.50">
    <property type="entry name" value="Probable gtpase engc, domain 3"/>
    <property type="match status" value="1"/>
</dbReference>
<feature type="domain" description="CP-type G" evidence="5">
    <location>
        <begin position="72"/>
        <end position="228"/>
    </location>
</feature>
<keyword evidence="3" id="KW-0963">Cytoplasm</keyword>
<protein>
    <recommendedName>
        <fullName evidence="3">Small ribosomal subunit biogenesis GTPase RsgA</fullName>
        <ecNumber evidence="3">3.6.1.-</ecNumber>
    </recommendedName>
</protein>
<keyword evidence="3" id="KW-0479">Metal-binding</keyword>
<keyword evidence="3" id="KW-0699">rRNA-binding</keyword>
<dbReference type="PROSITE" id="PS51721">
    <property type="entry name" value="G_CP"/>
    <property type="match status" value="1"/>
</dbReference>
<dbReference type="InterPro" id="IPR010914">
    <property type="entry name" value="RsgA_GTPase_dom"/>
</dbReference>
<comment type="subcellular location">
    <subcellularLocation>
        <location evidence="3">Cytoplasm</location>
    </subcellularLocation>
</comment>
<dbReference type="CDD" id="cd01854">
    <property type="entry name" value="YjeQ_EngC"/>
    <property type="match status" value="1"/>
</dbReference>
<feature type="binding site" evidence="3">
    <location>
        <begin position="121"/>
        <end position="124"/>
    </location>
    <ligand>
        <name>GTP</name>
        <dbReference type="ChEBI" id="CHEBI:37565"/>
    </ligand>
</feature>
<dbReference type="NCBIfam" id="TIGR00157">
    <property type="entry name" value="ribosome small subunit-dependent GTPase A"/>
    <property type="match status" value="1"/>
</dbReference>
<feature type="binding site" evidence="3">
    <location>
        <position position="252"/>
    </location>
    <ligand>
        <name>Zn(2+)</name>
        <dbReference type="ChEBI" id="CHEBI:29105"/>
    </ligand>
</feature>
<dbReference type="EC" id="3.6.1.-" evidence="3"/>
<evidence type="ECO:0000259" key="4">
    <source>
        <dbReference type="PROSITE" id="PS50936"/>
    </source>
</evidence>
<dbReference type="RefSeq" id="WP_169114943.1">
    <property type="nucleotide sequence ID" value="NZ_JAAAUB010000001.1"/>
</dbReference>
<comment type="subunit">
    <text evidence="3">Monomer. Associates with 30S ribosomal subunit, binds 16S rRNA.</text>
</comment>
<keyword evidence="1 3" id="KW-0547">Nucleotide-binding</keyword>
<dbReference type="InterPro" id="IPR027417">
    <property type="entry name" value="P-loop_NTPase"/>
</dbReference>
<dbReference type="Proteomes" id="UP000669605">
    <property type="component" value="Unassembled WGS sequence"/>
</dbReference>
<reference evidence="6 7" key="1">
    <citation type="journal article" date="2020" name="Curr. Microbiol.">
        <title>Tepidiphilus baoligensis sp. nov., a Novel Bacterium of the Family Hydrogenophilaceae Isolated from an Oil Reservoir.</title>
        <authorList>
            <person name="Zhang X."/>
            <person name="Wang G."/>
            <person name="Ma X."/>
            <person name="Yu J."/>
            <person name="You J."/>
            <person name="Xue Y."/>
            <person name="Ma Y."/>
        </authorList>
    </citation>
    <scope>NUCLEOTIDE SEQUENCE [LARGE SCALE GENOMIC DNA]</scope>
    <source>
        <strain evidence="6 7">B18-69</strain>
    </source>
</reference>
<dbReference type="Gene3D" id="3.40.50.300">
    <property type="entry name" value="P-loop containing nucleotide triphosphate hydrolases"/>
    <property type="match status" value="1"/>
</dbReference>
<dbReference type="HAMAP" id="MF_01820">
    <property type="entry name" value="GTPase_RsgA"/>
    <property type="match status" value="1"/>
</dbReference>
<dbReference type="InterPro" id="IPR030378">
    <property type="entry name" value="G_CP_dom"/>
</dbReference>
<name>A0ABX1QIR8_9PROT</name>